<accession>A0AAP6BHZ5</accession>
<dbReference type="EMBL" id="JARAWC010000034">
    <property type="protein sequence ID" value="MDX2964822.1"/>
    <property type="molecule type" value="Genomic_DNA"/>
</dbReference>
<dbReference type="EMBL" id="JARAWP010000026">
    <property type="protein sequence ID" value="MDX3023323.1"/>
    <property type="molecule type" value="Genomic_DNA"/>
</dbReference>
<name>A0AAP6BHZ5_9ACTN</name>
<comment type="caution">
    <text evidence="1">The sequence shown here is derived from an EMBL/GenBank/DDBJ whole genome shotgun (WGS) entry which is preliminary data.</text>
</comment>
<dbReference type="Proteomes" id="UP001272987">
    <property type="component" value="Unassembled WGS sequence"/>
</dbReference>
<proteinExistence type="predicted"/>
<evidence type="ECO:0000313" key="3">
    <source>
        <dbReference type="Proteomes" id="UP001272987"/>
    </source>
</evidence>
<gene>
    <name evidence="1" type="ORF">PV399_34625</name>
    <name evidence="2" type="ORF">PV666_36405</name>
</gene>
<evidence type="ECO:0000313" key="4">
    <source>
        <dbReference type="Proteomes" id="UP001282288"/>
    </source>
</evidence>
<organism evidence="1 4">
    <name type="scientific">Streptomyces acidiscabies</name>
    <dbReference type="NCBI Taxonomy" id="42234"/>
    <lineage>
        <taxon>Bacteria</taxon>
        <taxon>Bacillati</taxon>
        <taxon>Actinomycetota</taxon>
        <taxon>Actinomycetes</taxon>
        <taxon>Kitasatosporales</taxon>
        <taxon>Streptomycetaceae</taxon>
        <taxon>Streptomyces</taxon>
    </lineage>
</organism>
<protein>
    <submittedName>
        <fullName evidence="1">Uncharacterized protein</fullName>
    </submittedName>
</protein>
<evidence type="ECO:0000313" key="2">
    <source>
        <dbReference type="EMBL" id="MDX3023323.1"/>
    </source>
</evidence>
<evidence type="ECO:0000313" key="1">
    <source>
        <dbReference type="EMBL" id="MDX2964822.1"/>
    </source>
</evidence>
<keyword evidence="3" id="KW-1185">Reference proteome</keyword>
<dbReference type="RefSeq" id="WP_010357116.1">
    <property type="nucleotide sequence ID" value="NZ_BCMK01000012.1"/>
</dbReference>
<dbReference type="GeneID" id="69813034"/>
<dbReference type="AlphaFoldDB" id="A0AAP6BHZ5"/>
<reference evidence="1 3" key="1">
    <citation type="journal article" date="2023" name="Microb. Genom.">
        <title>Mesoterricola silvestris gen. nov., sp. nov., Mesoterricola sediminis sp. nov., Geothrix oryzae sp. nov., Geothrix edaphica sp. nov., Geothrix rubra sp. nov., and Geothrix limicola sp. nov., six novel members of Acidobacteriota isolated from soils.</title>
        <authorList>
            <person name="Weisberg A.J."/>
            <person name="Pearce E."/>
            <person name="Kramer C.G."/>
            <person name="Chang J.H."/>
            <person name="Clarke C.R."/>
        </authorList>
    </citation>
    <scope>NUCLEOTIDE SEQUENCE</scope>
    <source>
        <strain evidence="2 3">NB05-1H</strain>
        <strain evidence="1">NRRL_B-16521</strain>
    </source>
</reference>
<sequence>MEDNAATIRRARFGKLPERVRYDELVEERPATPQDPARFDYDAEVTRRTLACLALDLGL</sequence>
<dbReference type="Proteomes" id="UP001282288">
    <property type="component" value="Unassembled WGS sequence"/>
</dbReference>